<sequence precursor="true">MMNEILLLLLPIVGVFAIGCSIALLALGKMIDRFPTDDEEKRERSLASPIESTKIAVLIFWIVFIVGIWALLQETRFGLILGITAIFAVCLFMFTALGFSFAVLSTMRSRSRHLEKPVMQVGTSDEIVTISKPAYERPAIVSRKRPNSFLTGMMLDVMKKE</sequence>
<proteinExistence type="predicted"/>
<dbReference type="KEGG" id="mfo:Metfor_0319"/>
<accession>L0HC61</accession>
<keyword evidence="3" id="KW-1185">Reference proteome</keyword>
<dbReference type="RefSeq" id="WP_015284360.1">
    <property type="nucleotide sequence ID" value="NC_019943.1"/>
</dbReference>
<reference evidence="3" key="1">
    <citation type="submission" date="2011-12" db="EMBL/GenBank/DDBJ databases">
        <title>Complete sequence of Methanoregula formicicum SMSP.</title>
        <authorList>
            <person name="Lucas S."/>
            <person name="Han J."/>
            <person name="Lapidus A."/>
            <person name="Cheng J.-F."/>
            <person name="Goodwin L."/>
            <person name="Pitluck S."/>
            <person name="Peters L."/>
            <person name="Ovchinnikova G."/>
            <person name="Teshima H."/>
            <person name="Detter J.C."/>
            <person name="Han C."/>
            <person name="Tapia R."/>
            <person name="Land M."/>
            <person name="Hauser L."/>
            <person name="Kyrpides N."/>
            <person name="Ivanova N."/>
            <person name="Pagani I."/>
            <person name="Imachi H."/>
            <person name="Tamaki H."/>
            <person name="Sekiguchi Y."/>
            <person name="Kamagata Y."/>
            <person name="Cadillo-Quiroz H."/>
            <person name="Zinder S."/>
            <person name="Liu W.-T."/>
            <person name="Woyke T."/>
        </authorList>
    </citation>
    <scope>NUCLEOTIDE SEQUENCE [LARGE SCALE GENOMIC DNA]</scope>
    <source>
        <strain evidence="3">DSM 22288 / NBRC 105244 / SMSP</strain>
    </source>
</reference>
<dbReference type="EMBL" id="CP003167">
    <property type="protein sequence ID" value="AGB01396.1"/>
    <property type="molecule type" value="Genomic_DNA"/>
</dbReference>
<dbReference type="InParanoid" id="L0HC61"/>
<feature type="transmembrane region" description="Helical" evidence="1">
    <location>
        <begin position="52"/>
        <end position="72"/>
    </location>
</feature>
<protein>
    <submittedName>
        <fullName evidence="2">Uncharacterized protein</fullName>
    </submittedName>
</protein>
<dbReference type="GeneID" id="14308992"/>
<name>L0HC61_METFS</name>
<dbReference type="HOGENOM" id="CLU_1639959_0_0_2"/>
<feature type="transmembrane region" description="Helical" evidence="1">
    <location>
        <begin position="78"/>
        <end position="104"/>
    </location>
</feature>
<evidence type="ECO:0000313" key="2">
    <source>
        <dbReference type="EMBL" id="AGB01396.1"/>
    </source>
</evidence>
<evidence type="ECO:0000256" key="1">
    <source>
        <dbReference type="SAM" id="Phobius"/>
    </source>
</evidence>
<organism evidence="2 3">
    <name type="scientific">Methanoregula formicica (strain DSM 22288 / NBRC 105244 / SMSP)</name>
    <dbReference type="NCBI Taxonomy" id="593750"/>
    <lineage>
        <taxon>Archaea</taxon>
        <taxon>Methanobacteriati</taxon>
        <taxon>Methanobacteriota</taxon>
        <taxon>Stenosarchaea group</taxon>
        <taxon>Methanomicrobia</taxon>
        <taxon>Methanomicrobiales</taxon>
        <taxon>Methanoregulaceae</taxon>
        <taxon>Methanoregula</taxon>
    </lineage>
</organism>
<reference evidence="2 3" key="2">
    <citation type="journal article" date="2014" name="Genome Announc.">
        <title>Complete Genome Sequence of Methanoregula formicica SMSPT, a Mesophilic Hydrogenotrophic Methanogen Isolated from a Methanogenic Upflow Anaerobic Sludge Blanket Reactor.</title>
        <authorList>
            <person name="Yamamoto K."/>
            <person name="Tamaki H."/>
            <person name="Cadillo-Quiroz H."/>
            <person name="Imachi H."/>
            <person name="Kyrpides N."/>
            <person name="Woyke T."/>
            <person name="Goodwin L."/>
            <person name="Zinder S.H."/>
            <person name="Kamagata Y."/>
            <person name="Liu W.T."/>
        </authorList>
    </citation>
    <scope>NUCLEOTIDE SEQUENCE [LARGE SCALE GENOMIC DNA]</scope>
    <source>
        <strain evidence="3">DSM 22288 / NBRC 105244 / SMSP</strain>
    </source>
</reference>
<keyword evidence="1" id="KW-1133">Transmembrane helix</keyword>
<dbReference type="AlphaFoldDB" id="L0HC61"/>
<dbReference type="Proteomes" id="UP000010824">
    <property type="component" value="Chromosome"/>
</dbReference>
<gene>
    <name evidence="2" type="ordered locus">Metfor_0319</name>
</gene>
<keyword evidence="1" id="KW-0472">Membrane</keyword>
<feature type="transmembrane region" description="Helical" evidence="1">
    <location>
        <begin position="6"/>
        <end position="31"/>
    </location>
</feature>
<keyword evidence="1" id="KW-0812">Transmembrane</keyword>
<dbReference type="eggNOG" id="arCOG07551">
    <property type="taxonomic scope" value="Archaea"/>
</dbReference>
<evidence type="ECO:0000313" key="3">
    <source>
        <dbReference type="Proteomes" id="UP000010824"/>
    </source>
</evidence>